<dbReference type="AlphaFoldDB" id="A0A6V7V748"/>
<organism evidence="2 3">
    <name type="scientific">Meloidogyne enterolobii</name>
    <name type="common">Root-knot nematode worm</name>
    <name type="synonym">Meloidogyne mayaguensis</name>
    <dbReference type="NCBI Taxonomy" id="390850"/>
    <lineage>
        <taxon>Eukaryota</taxon>
        <taxon>Metazoa</taxon>
        <taxon>Ecdysozoa</taxon>
        <taxon>Nematoda</taxon>
        <taxon>Chromadorea</taxon>
        <taxon>Rhabditida</taxon>
        <taxon>Tylenchina</taxon>
        <taxon>Tylenchomorpha</taxon>
        <taxon>Tylenchoidea</taxon>
        <taxon>Meloidogynidae</taxon>
        <taxon>Meloidogyninae</taxon>
        <taxon>Meloidogyne</taxon>
    </lineage>
</organism>
<protein>
    <submittedName>
        <fullName evidence="2">Uncharacterized protein</fullName>
    </submittedName>
</protein>
<feature type="transmembrane region" description="Helical" evidence="1">
    <location>
        <begin position="34"/>
        <end position="56"/>
    </location>
</feature>
<sequence length="69" mass="8206">MFVGIRTAKRTLCRYTFVSLLLNKRRKRSFLSFFRTKLCSCFAAFVFSFFVLVFIINNSFYNALIFPII</sequence>
<dbReference type="Proteomes" id="UP000580250">
    <property type="component" value="Unassembled WGS sequence"/>
</dbReference>
<evidence type="ECO:0000313" key="3">
    <source>
        <dbReference type="Proteomes" id="UP000580250"/>
    </source>
</evidence>
<comment type="caution">
    <text evidence="2">The sequence shown here is derived from an EMBL/GenBank/DDBJ whole genome shotgun (WGS) entry which is preliminary data.</text>
</comment>
<keyword evidence="1" id="KW-1133">Transmembrane helix</keyword>
<accession>A0A6V7V748</accession>
<name>A0A6V7V748_MELEN</name>
<reference evidence="2 3" key="1">
    <citation type="submission" date="2020-08" db="EMBL/GenBank/DDBJ databases">
        <authorList>
            <person name="Koutsovoulos G."/>
            <person name="Danchin GJ E."/>
        </authorList>
    </citation>
    <scope>NUCLEOTIDE SEQUENCE [LARGE SCALE GENOMIC DNA]</scope>
</reference>
<proteinExistence type="predicted"/>
<evidence type="ECO:0000313" key="2">
    <source>
        <dbReference type="EMBL" id="CAD2170136.1"/>
    </source>
</evidence>
<dbReference type="EMBL" id="CAJEWN010000163">
    <property type="protein sequence ID" value="CAD2170136.1"/>
    <property type="molecule type" value="Genomic_DNA"/>
</dbReference>
<keyword evidence="1" id="KW-0472">Membrane</keyword>
<evidence type="ECO:0000256" key="1">
    <source>
        <dbReference type="SAM" id="Phobius"/>
    </source>
</evidence>
<gene>
    <name evidence="2" type="ORF">MENT_LOCUS21512</name>
</gene>
<keyword evidence="1" id="KW-0812">Transmembrane</keyword>